<evidence type="ECO:0000313" key="2">
    <source>
        <dbReference type="EMBL" id="SNR57921.1"/>
    </source>
</evidence>
<keyword evidence="1" id="KW-0812">Transmembrane</keyword>
<protein>
    <submittedName>
        <fullName evidence="2">Uncharacterized protein</fullName>
    </submittedName>
</protein>
<keyword evidence="1" id="KW-0472">Membrane</keyword>
<keyword evidence="1" id="KW-1133">Transmembrane helix</keyword>
<feature type="transmembrane region" description="Helical" evidence="1">
    <location>
        <begin position="46"/>
        <end position="67"/>
    </location>
</feature>
<dbReference type="AlphaFoldDB" id="A0A238XH65"/>
<reference evidence="3" key="1">
    <citation type="submission" date="2017-06" db="EMBL/GenBank/DDBJ databases">
        <authorList>
            <person name="Varghese N."/>
            <person name="Submissions S."/>
        </authorList>
    </citation>
    <scope>NUCLEOTIDE SEQUENCE [LARGE SCALE GENOMIC DNA]</scope>
    <source>
        <strain evidence="3">DSM 28041</strain>
    </source>
</reference>
<organism evidence="2 3">
    <name type="scientific">Hymenobacter mucosus</name>
    <dbReference type="NCBI Taxonomy" id="1411120"/>
    <lineage>
        <taxon>Bacteria</taxon>
        <taxon>Pseudomonadati</taxon>
        <taxon>Bacteroidota</taxon>
        <taxon>Cytophagia</taxon>
        <taxon>Cytophagales</taxon>
        <taxon>Hymenobacteraceae</taxon>
        <taxon>Hymenobacter</taxon>
    </lineage>
</organism>
<dbReference type="EMBL" id="FZNS01000004">
    <property type="protein sequence ID" value="SNR57921.1"/>
    <property type="molecule type" value="Genomic_DNA"/>
</dbReference>
<evidence type="ECO:0000256" key="1">
    <source>
        <dbReference type="SAM" id="Phobius"/>
    </source>
</evidence>
<evidence type="ECO:0000313" key="3">
    <source>
        <dbReference type="Proteomes" id="UP000198310"/>
    </source>
</evidence>
<proteinExistence type="predicted"/>
<dbReference type="Proteomes" id="UP000198310">
    <property type="component" value="Unassembled WGS sequence"/>
</dbReference>
<gene>
    <name evidence="2" type="ORF">SAMN06269173_10477</name>
</gene>
<keyword evidence="3" id="KW-1185">Reference proteome</keyword>
<dbReference type="RefSeq" id="WP_143437111.1">
    <property type="nucleotide sequence ID" value="NZ_FZNS01000004.1"/>
</dbReference>
<name>A0A238XH65_9BACT</name>
<sequence>MPAELMVPHPMYFFGPLLLLSLVAGLAVLAFTTAYCAQSHGRSFWKWFILGGLLPMVSFIVLFLLLVRHQLTPGQRLVADAKAILREAEAAEKLSLRRM</sequence>
<accession>A0A238XH65</accession>